<dbReference type="Gene3D" id="3.40.50.1110">
    <property type="entry name" value="SGNH hydrolase"/>
    <property type="match status" value="1"/>
</dbReference>
<accession>A0AAE9THK9</accession>
<keyword evidence="1" id="KW-0378">Hydrolase</keyword>
<dbReference type="InterPro" id="IPR036514">
    <property type="entry name" value="SGNH_hydro_sf"/>
</dbReference>
<organism evidence="1">
    <name type="scientific">Paenibacillus polymyxa</name>
    <name type="common">Bacillus polymyxa</name>
    <dbReference type="NCBI Taxonomy" id="1406"/>
    <lineage>
        <taxon>Bacteria</taxon>
        <taxon>Bacillati</taxon>
        <taxon>Bacillota</taxon>
        <taxon>Bacilli</taxon>
        <taxon>Bacillales</taxon>
        <taxon>Paenibacillaceae</taxon>
        <taxon>Paenibacillus</taxon>
    </lineage>
</organism>
<gene>
    <name evidence="1" type="ORF">MF626_05475</name>
</gene>
<sequence>MTINQGKYQGSHAVFLGDSITFGYELRDGEKPYPHLVSGALGFLTFENHGISGSSVASGGFEPMCERYEKMNPHADVIFFMGEETIFRWEKYRSVAWIRHRQKRVRFMVRSSILPKD</sequence>
<evidence type="ECO:0000313" key="1">
    <source>
        <dbReference type="EMBL" id="UZP76450.1"/>
    </source>
</evidence>
<reference evidence="1" key="1">
    <citation type="submission" date="2022-11" db="EMBL/GenBank/DDBJ databases">
        <authorList>
            <person name="Vasilchenko N.G."/>
            <person name="Prazdnova E.V."/>
            <person name="Gorovtsov A.V."/>
            <person name="Chistyakov V.A."/>
            <person name="Pak M.L."/>
        </authorList>
    </citation>
    <scope>NUCLEOTIDE SEQUENCE</scope>
    <source>
        <strain evidence="1">R 4.5</strain>
    </source>
</reference>
<dbReference type="SUPFAM" id="SSF52266">
    <property type="entry name" value="SGNH hydrolase"/>
    <property type="match status" value="1"/>
</dbReference>
<dbReference type="AlphaFoldDB" id="A0AAE9THK9"/>
<name>A0AAE9THK9_PAEPO</name>
<protein>
    <submittedName>
        <fullName evidence="1">SGNH/GDSL hydrolase family protein</fullName>
    </submittedName>
</protein>
<dbReference type="EMBL" id="CP097770">
    <property type="protein sequence ID" value="UZP76450.1"/>
    <property type="molecule type" value="Genomic_DNA"/>
</dbReference>
<dbReference type="GO" id="GO:0016787">
    <property type="term" value="F:hydrolase activity"/>
    <property type="evidence" value="ECO:0007669"/>
    <property type="project" value="UniProtKB-KW"/>
</dbReference>
<proteinExistence type="predicted"/>